<keyword evidence="1" id="KW-1133">Transmembrane helix</keyword>
<feature type="transmembrane region" description="Helical" evidence="1">
    <location>
        <begin position="12"/>
        <end position="31"/>
    </location>
</feature>
<dbReference type="Proteomes" id="UP000019402">
    <property type="component" value="Unassembled WGS sequence"/>
</dbReference>
<name>W7YE82_9BACT</name>
<sequence>MKKKSKEILNRAFMATNIVPITGISMAKSYWCYMPFLMKKCHAKFNYLICNTSEMKYDCIHKRF</sequence>
<evidence type="ECO:0000256" key="1">
    <source>
        <dbReference type="SAM" id="Phobius"/>
    </source>
</evidence>
<comment type="caution">
    <text evidence="2">The sequence shown here is derived from an EMBL/GenBank/DDBJ whole genome shotgun (WGS) entry which is preliminary data.</text>
</comment>
<evidence type="ECO:0000313" key="2">
    <source>
        <dbReference type="EMBL" id="GAF02771.1"/>
    </source>
</evidence>
<proteinExistence type="predicted"/>
<dbReference type="AlphaFoldDB" id="W7YE82"/>
<protein>
    <submittedName>
        <fullName evidence="2">Uncharacterized protein</fullName>
    </submittedName>
</protein>
<keyword evidence="1" id="KW-0472">Membrane</keyword>
<keyword evidence="3" id="KW-1185">Reference proteome</keyword>
<reference evidence="2 3" key="1">
    <citation type="journal article" date="2014" name="Genome Announc.">
        <title>Draft Genome Sequence of Cytophaga fermentans JCM 21142T, a Facultative Anaerobe Isolated from Marine Mud.</title>
        <authorList>
            <person name="Starns D."/>
            <person name="Oshima K."/>
            <person name="Suda W."/>
            <person name="Iino T."/>
            <person name="Yuki M."/>
            <person name="Inoue J."/>
            <person name="Kitamura K."/>
            <person name="Iida T."/>
            <person name="Darby A."/>
            <person name="Hattori M."/>
            <person name="Ohkuma M."/>
        </authorList>
    </citation>
    <scope>NUCLEOTIDE SEQUENCE [LARGE SCALE GENOMIC DNA]</scope>
    <source>
        <strain evidence="2 3">JCM 21142</strain>
    </source>
</reference>
<organism evidence="2 3">
    <name type="scientific">Saccharicrinis fermentans DSM 9555 = JCM 21142</name>
    <dbReference type="NCBI Taxonomy" id="869213"/>
    <lineage>
        <taxon>Bacteria</taxon>
        <taxon>Pseudomonadati</taxon>
        <taxon>Bacteroidota</taxon>
        <taxon>Bacteroidia</taxon>
        <taxon>Marinilabiliales</taxon>
        <taxon>Marinilabiliaceae</taxon>
        <taxon>Saccharicrinis</taxon>
    </lineage>
</organism>
<evidence type="ECO:0000313" key="3">
    <source>
        <dbReference type="Proteomes" id="UP000019402"/>
    </source>
</evidence>
<gene>
    <name evidence="2" type="ORF">JCM21142_41413</name>
</gene>
<dbReference type="EMBL" id="BAMD01000013">
    <property type="protein sequence ID" value="GAF02771.1"/>
    <property type="molecule type" value="Genomic_DNA"/>
</dbReference>
<keyword evidence="1" id="KW-0812">Transmembrane</keyword>
<accession>W7YE82</accession>
<dbReference type="STRING" id="869213.GCA_000517085_00523"/>